<evidence type="ECO:0000256" key="1">
    <source>
        <dbReference type="SAM" id="MobiDB-lite"/>
    </source>
</evidence>
<feature type="compositionally biased region" description="Polar residues" evidence="1">
    <location>
        <begin position="1"/>
        <end position="18"/>
    </location>
</feature>
<sequence length="166" mass="17541">MTTAEPHTNSTAALTASWTEPAECGTSNNPAELRTSPAPRIHVAGPAPQQASQPAHGNGDEPTHDLREIAAAYGIDAIIERIAQLHAGGHHHAASCLGWEFVHLAAAPTVADSDYSHRARKLAARLADDPLDEIVATELVDLLAAHLPGITAHLSDPQTPDQRWTS</sequence>
<name>A0A164PFL3_9NOCA</name>
<keyword evidence="3" id="KW-1185">Reference proteome</keyword>
<feature type="compositionally biased region" description="Low complexity" evidence="1">
    <location>
        <begin position="46"/>
        <end position="55"/>
    </location>
</feature>
<dbReference type="STRING" id="455432.AWN90_19170"/>
<dbReference type="RefSeq" id="WP_067582999.1">
    <property type="nucleotide sequence ID" value="NZ_JABMCZ010000001.1"/>
</dbReference>
<dbReference type="AlphaFoldDB" id="A0A164PFL3"/>
<organism evidence="2 3">
    <name type="scientific">Nocardia terpenica</name>
    <dbReference type="NCBI Taxonomy" id="455432"/>
    <lineage>
        <taxon>Bacteria</taxon>
        <taxon>Bacillati</taxon>
        <taxon>Actinomycetota</taxon>
        <taxon>Actinomycetes</taxon>
        <taxon>Mycobacteriales</taxon>
        <taxon>Nocardiaceae</taxon>
        <taxon>Nocardia</taxon>
    </lineage>
</organism>
<comment type="caution">
    <text evidence="2">The sequence shown here is derived from an EMBL/GenBank/DDBJ whole genome shotgun (WGS) entry which is preliminary data.</text>
</comment>
<accession>A0A164PFL3</accession>
<evidence type="ECO:0000313" key="2">
    <source>
        <dbReference type="EMBL" id="KZM75502.1"/>
    </source>
</evidence>
<protein>
    <submittedName>
        <fullName evidence="2">Uncharacterized protein</fullName>
    </submittedName>
</protein>
<evidence type="ECO:0000313" key="3">
    <source>
        <dbReference type="Proteomes" id="UP000076512"/>
    </source>
</evidence>
<gene>
    <name evidence="2" type="ORF">AWN90_19170</name>
</gene>
<dbReference type="EMBL" id="LWGR01000003">
    <property type="protein sequence ID" value="KZM75502.1"/>
    <property type="molecule type" value="Genomic_DNA"/>
</dbReference>
<feature type="region of interest" description="Disordered" evidence="1">
    <location>
        <begin position="1"/>
        <end position="63"/>
    </location>
</feature>
<dbReference type="Proteomes" id="UP000076512">
    <property type="component" value="Unassembled WGS sequence"/>
</dbReference>
<reference evidence="2 3" key="1">
    <citation type="submission" date="2016-04" db="EMBL/GenBank/DDBJ databases">
        <authorList>
            <person name="Evans L.H."/>
            <person name="Alamgir A."/>
            <person name="Owens N."/>
            <person name="Weber N.D."/>
            <person name="Virtaneva K."/>
            <person name="Barbian K."/>
            <person name="Babar A."/>
            <person name="Rosenke K."/>
        </authorList>
    </citation>
    <scope>NUCLEOTIDE SEQUENCE [LARGE SCALE GENOMIC DNA]</scope>
    <source>
        <strain evidence="2 3">IFM 0406</strain>
    </source>
</reference>
<proteinExistence type="predicted"/>